<evidence type="ECO:0000313" key="3">
    <source>
        <dbReference type="Proteomes" id="UP000481421"/>
    </source>
</evidence>
<dbReference type="Proteomes" id="UP000481421">
    <property type="component" value="Unassembled WGS sequence"/>
</dbReference>
<name>A0A6B3RFL8_9RHOB</name>
<comment type="caution">
    <text evidence="2">The sequence shown here is derived from an EMBL/GenBank/DDBJ whole genome shotgun (WGS) entry which is preliminary data.</text>
</comment>
<protein>
    <submittedName>
        <fullName evidence="2">Methionine synthase I</fullName>
    </submittedName>
</protein>
<evidence type="ECO:0000256" key="1">
    <source>
        <dbReference type="SAM" id="MobiDB-lite"/>
    </source>
</evidence>
<dbReference type="EMBL" id="JAAIKE010000001">
    <property type="protein sequence ID" value="NEX44894.1"/>
    <property type="molecule type" value="Genomic_DNA"/>
</dbReference>
<sequence length="165" mass="17080">MGLISGLGLGRGAVPALGGVSREIARSIAPDLARGLADAVQNLPVPEPGALPPARPGSGYDRLIDALNRLPRPFMAFGAQALVLYALLDPAGFARRMEGLDAMPEALWWLLGAVITAYFGAREAHHLRNRTPPAAPSATASAAPKAGDDLSDGANPALEDWRGNG</sequence>
<dbReference type="AlphaFoldDB" id="A0A6B3RFL8"/>
<evidence type="ECO:0000313" key="2">
    <source>
        <dbReference type="EMBL" id="NEX44894.1"/>
    </source>
</evidence>
<keyword evidence="3" id="KW-1185">Reference proteome</keyword>
<proteinExistence type="predicted"/>
<gene>
    <name evidence="2" type="ORF">G3572_01655</name>
</gene>
<reference evidence="2 3" key="1">
    <citation type="submission" date="2020-02" db="EMBL/GenBank/DDBJ databases">
        <title>Rhodobacter algicola sp. nov., isolated from microalga culture.</title>
        <authorList>
            <person name="Park C.-Y."/>
        </authorList>
    </citation>
    <scope>NUCLEOTIDE SEQUENCE [LARGE SCALE GENOMIC DNA]</scope>
    <source>
        <strain evidence="2 3">ETT8</strain>
    </source>
</reference>
<dbReference type="Pfam" id="PF11351">
    <property type="entry name" value="GTA_holin_3TM"/>
    <property type="match status" value="1"/>
</dbReference>
<dbReference type="RefSeq" id="WP_164608934.1">
    <property type="nucleotide sequence ID" value="NZ_JAAIKE010000001.1"/>
</dbReference>
<organism evidence="2 3">
    <name type="scientific">Pseudotabrizicola algicola</name>
    <dbReference type="NCBI Taxonomy" id="2709381"/>
    <lineage>
        <taxon>Bacteria</taxon>
        <taxon>Pseudomonadati</taxon>
        <taxon>Pseudomonadota</taxon>
        <taxon>Alphaproteobacteria</taxon>
        <taxon>Rhodobacterales</taxon>
        <taxon>Paracoccaceae</taxon>
        <taxon>Pseudotabrizicola</taxon>
    </lineage>
</organism>
<dbReference type="InterPro" id="IPR021497">
    <property type="entry name" value="GTA_holin_3TM"/>
</dbReference>
<feature type="region of interest" description="Disordered" evidence="1">
    <location>
        <begin position="129"/>
        <end position="165"/>
    </location>
</feature>
<accession>A0A6B3RFL8</accession>